<sequence length="265" mass="30467">MENLLERFEDMVMTSLVEVNVKLETMEKRLDCIEKKQRFLKQKVMKMKAMEKRLDSIEKGQGVKKNKDIGFDNQDMGFDNQGMDFYCDFNRKGVEEDKEDVEENKEEEEEEDQTYDAEMVDEKKMKPRQMKTRRLRRRSVRLRLRKRLVRLGLRNRSSYDGTPHPPVVDQTDETPPAHVLVQTDGTAGTHSPVVDQTYGTPPAGNPHSPVTPLRGRTKAMAKRTGGLGTPIGKRVRVPSQCLSSPFMEMNIDEIEGPKKKPKTKA</sequence>
<evidence type="ECO:0000313" key="4">
    <source>
        <dbReference type="Proteomes" id="UP001642260"/>
    </source>
</evidence>
<name>A0ABC8M9D4_ERUVS</name>
<feature type="compositionally biased region" description="Acidic residues" evidence="2">
    <location>
        <begin position="96"/>
        <end position="116"/>
    </location>
</feature>
<evidence type="ECO:0000313" key="3">
    <source>
        <dbReference type="EMBL" id="CAH8392604.1"/>
    </source>
</evidence>
<gene>
    <name evidence="3" type="ORF">ERUC_LOCUS45087</name>
</gene>
<evidence type="ECO:0000256" key="2">
    <source>
        <dbReference type="SAM" id="MobiDB-lite"/>
    </source>
</evidence>
<feature type="region of interest" description="Disordered" evidence="2">
    <location>
        <begin position="95"/>
        <end position="116"/>
    </location>
</feature>
<dbReference type="AlphaFoldDB" id="A0ABC8M9D4"/>
<keyword evidence="1" id="KW-0175">Coiled coil</keyword>
<reference evidence="3 4" key="1">
    <citation type="submission" date="2022-03" db="EMBL/GenBank/DDBJ databases">
        <authorList>
            <person name="Macdonald S."/>
            <person name="Ahmed S."/>
            <person name="Newling K."/>
        </authorList>
    </citation>
    <scope>NUCLEOTIDE SEQUENCE [LARGE SCALE GENOMIC DNA]</scope>
</reference>
<protein>
    <submittedName>
        <fullName evidence="3">Uncharacterized protein</fullName>
    </submittedName>
</protein>
<comment type="caution">
    <text evidence="3">The sequence shown here is derived from an EMBL/GenBank/DDBJ whole genome shotgun (WGS) entry which is preliminary data.</text>
</comment>
<evidence type="ECO:0000256" key="1">
    <source>
        <dbReference type="SAM" id="Coils"/>
    </source>
</evidence>
<dbReference type="Proteomes" id="UP001642260">
    <property type="component" value="Unassembled WGS sequence"/>
</dbReference>
<proteinExistence type="predicted"/>
<dbReference type="EMBL" id="CAKOAT010997446">
    <property type="protein sequence ID" value="CAH8392604.1"/>
    <property type="molecule type" value="Genomic_DNA"/>
</dbReference>
<organism evidence="3 4">
    <name type="scientific">Eruca vesicaria subsp. sativa</name>
    <name type="common">Garden rocket</name>
    <name type="synonym">Eruca sativa</name>
    <dbReference type="NCBI Taxonomy" id="29727"/>
    <lineage>
        <taxon>Eukaryota</taxon>
        <taxon>Viridiplantae</taxon>
        <taxon>Streptophyta</taxon>
        <taxon>Embryophyta</taxon>
        <taxon>Tracheophyta</taxon>
        <taxon>Spermatophyta</taxon>
        <taxon>Magnoliopsida</taxon>
        <taxon>eudicotyledons</taxon>
        <taxon>Gunneridae</taxon>
        <taxon>Pentapetalae</taxon>
        <taxon>rosids</taxon>
        <taxon>malvids</taxon>
        <taxon>Brassicales</taxon>
        <taxon>Brassicaceae</taxon>
        <taxon>Brassiceae</taxon>
        <taxon>Eruca</taxon>
    </lineage>
</organism>
<keyword evidence="4" id="KW-1185">Reference proteome</keyword>
<feature type="coiled-coil region" evidence="1">
    <location>
        <begin position="16"/>
        <end position="43"/>
    </location>
</feature>
<accession>A0ABC8M9D4</accession>